<organism evidence="1 2">
    <name type="scientific">Jatropha curcas</name>
    <name type="common">Barbados nut</name>
    <dbReference type="NCBI Taxonomy" id="180498"/>
    <lineage>
        <taxon>Eukaryota</taxon>
        <taxon>Viridiplantae</taxon>
        <taxon>Streptophyta</taxon>
        <taxon>Embryophyta</taxon>
        <taxon>Tracheophyta</taxon>
        <taxon>Spermatophyta</taxon>
        <taxon>Magnoliopsida</taxon>
        <taxon>eudicotyledons</taxon>
        <taxon>Gunneridae</taxon>
        <taxon>Pentapetalae</taxon>
        <taxon>rosids</taxon>
        <taxon>fabids</taxon>
        <taxon>Malpighiales</taxon>
        <taxon>Euphorbiaceae</taxon>
        <taxon>Crotonoideae</taxon>
        <taxon>Jatropheae</taxon>
        <taxon>Jatropha</taxon>
    </lineage>
</organism>
<protein>
    <submittedName>
        <fullName evidence="1">Uncharacterized protein</fullName>
    </submittedName>
</protein>
<gene>
    <name evidence="1" type="ORF">JCGZ_14874</name>
</gene>
<dbReference type="Proteomes" id="UP000027138">
    <property type="component" value="Unassembled WGS sequence"/>
</dbReference>
<keyword evidence="2" id="KW-1185">Reference proteome</keyword>
<evidence type="ECO:0000313" key="2">
    <source>
        <dbReference type="Proteomes" id="UP000027138"/>
    </source>
</evidence>
<proteinExistence type="predicted"/>
<accession>A0A067KK48</accession>
<dbReference type="AlphaFoldDB" id="A0A067KK48"/>
<name>A0A067KK48_JATCU</name>
<sequence>MSLHGTARCFHSLSVWSRPTCGHSFDRHSLRSPPSTTTARSRFPPARSSVSRAVAPVSVKSVIASSLFLFIPARWVKGQSIWSLPYRCQCASHLRLSLRRA</sequence>
<reference evidence="1 2" key="1">
    <citation type="journal article" date="2014" name="PLoS ONE">
        <title>Global Analysis of Gene Expression Profiles in Physic Nut (Jatropha curcas L.) Seedlings Exposed to Salt Stress.</title>
        <authorList>
            <person name="Zhang L."/>
            <person name="Zhang C."/>
            <person name="Wu P."/>
            <person name="Chen Y."/>
            <person name="Li M."/>
            <person name="Jiang H."/>
            <person name="Wu G."/>
        </authorList>
    </citation>
    <scope>NUCLEOTIDE SEQUENCE [LARGE SCALE GENOMIC DNA]</scope>
    <source>
        <strain evidence="2">cv. GZQX0401</strain>
        <tissue evidence="1">Young leaves</tissue>
    </source>
</reference>
<evidence type="ECO:0000313" key="1">
    <source>
        <dbReference type="EMBL" id="KDP32189.1"/>
    </source>
</evidence>
<dbReference type="EMBL" id="KK914591">
    <property type="protein sequence ID" value="KDP32189.1"/>
    <property type="molecule type" value="Genomic_DNA"/>
</dbReference>